<dbReference type="PANTHER" id="PTHR10695">
    <property type="entry name" value="DEPHOSPHO-COA KINASE-RELATED"/>
    <property type="match status" value="1"/>
</dbReference>
<dbReference type="GO" id="GO:0004140">
    <property type="term" value="F:dephospho-CoA kinase activity"/>
    <property type="evidence" value="ECO:0007669"/>
    <property type="project" value="InterPro"/>
</dbReference>
<dbReference type="OrthoDB" id="247245at2759"/>
<dbReference type="GO" id="GO:0015937">
    <property type="term" value="P:coenzyme A biosynthetic process"/>
    <property type="evidence" value="ECO:0007669"/>
    <property type="project" value="InterPro"/>
</dbReference>
<organism evidence="4 5">
    <name type="scientific">Lachancea quebecensis</name>
    <dbReference type="NCBI Taxonomy" id="1654605"/>
    <lineage>
        <taxon>Eukaryota</taxon>
        <taxon>Fungi</taxon>
        <taxon>Dikarya</taxon>
        <taxon>Ascomycota</taxon>
        <taxon>Saccharomycotina</taxon>
        <taxon>Saccharomycetes</taxon>
        <taxon>Saccharomycetales</taxon>
        <taxon>Saccharomycetaceae</taxon>
        <taxon>Lachancea</taxon>
    </lineage>
</organism>
<dbReference type="PROSITE" id="PS51219">
    <property type="entry name" value="DPCK"/>
    <property type="match status" value="1"/>
</dbReference>
<keyword evidence="3" id="KW-1133">Transmembrane helix</keyword>
<protein>
    <submittedName>
        <fullName evidence="4">LAQU0S04e08966g1_1</fullName>
    </submittedName>
</protein>
<keyword evidence="3" id="KW-0812">Transmembrane</keyword>
<evidence type="ECO:0000256" key="3">
    <source>
        <dbReference type="SAM" id="Phobius"/>
    </source>
</evidence>
<dbReference type="GO" id="GO:0005524">
    <property type="term" value="F:ATP binding"/>
    <property type="evidence" value="ECO:0007669"/>
    <property type="project" value="UniProtKB-KW"/>
</dbReference>
<name>A0A0P1KQ03_9SACH</name>
<dbReference type="Pfam" id="PF01121">
    <property type="entry name" value="CoaE"/>
    <property type="match status" value="1"/>
</dbReference>
<evidence type="ECO:0000256" key="1">
    <source>
        <dbReference type="ARBA" id="ARBA00022741"/>
    </source>
</evidence>
<keyword evidence="5" id="KW-1185">Reference proteome</keyword>
<feature type="transmembrane region" description="Helical" evidence="3">
    <location>
        <begin position="211"/>
        <end position="229"/>
    </location>
</feature>
<keyword evidence="1" id="KW-0547">Nucleotide-binding</keyword>
<dbReference type="SUPFAM" id="SSF52540">
    <property type="entry name" value="P-loop containing nucleoside triphosphate hydrolases"/>
    <property type="match status" value="1"/>
</dbReference>
<evidence type="ECO:0000256" key="2">
    <source>
        <dbReference type="ARBA" id="ARBA00022840"/>
    </source>
</evidence>
<dbReference type="InterPro" id="IPR001977">
    <property type="entry name" value="Depp_CoAkinase"/>
</dbReference>
<dbReference type="HAMAP" id="MF_00376">
    <property type="entry name" value="Dephospho_CoA_kinase"/>
    <property type="match status" value="1"/>
</dbReference>
<dbReference type="CDD" id="cd02022">
    <property type="entry name" value="DPCK"/>
    <property type="match status" value="1"/>
</dbReference>
<keyword evidence="2" id="KW-0067">ATP-binding</keyword>
<sequence>MLIIGLTGGIACGKSSVSERLAKSYKIPIIDADKIAREIVEPQRNAYLKIVQYFKGKVPDLIREDGSINRPALGKWVFANHSDLKVLNGITHPAIRLEIFKQIIKQYLRGEKMCVLDVPLLFESGLNLFCGVTVSVICDQETQIRRIRSRNPELSLEDAENRIKAQMTHKERTRRSDYVIENNDTLEHLYGQVHAFVLKVKPSWTRTILEYFPPFAMISALAIVLIKYLRRNQAIS</sequence>
<dbReference type="NCBIfam" id="TIGR00152">
    <property type="entry name" value="dephospho-CoA kinase"/>
    <property type="match status" value="1"/>
</dbReference>
<reference evidence="5" key="1">
    <citation type="submission" date="2015-10" db="EMBL/GenBank/DDBJ databases">
        <authorList>
            <person name="Devillers H."/>
        </authorList>
    </citation>
    <scope>NUCLEOTIDE SEQUENCE [LARGE SCALE GENOMIC DNA]</scope>
</reference>
<gene>
    <name evidence="4" type="ORF">LAQU0_S04e08966g</name>
</gene>
<evidence type="ECO:0000313" key="4">
    <source>
        <dbReference type="EMBL" id="CUS22134.1"/>
    </source>
</evidence>
<dbReference type="PANTHER" id="PTHR10695:SF46">
    <property type="entry name" value="BIFUNCTIONAL COENZYME A SYNTHASE-RELATED"/>
    <property type="match status" value="1"/>
</dbReference>
<dbReference type="InterPro" id="IPR027417">
    <property type="entry name" value="P-loop_NTPase"/>
</dbReference>
<dbReference type="AlphaFoldDB" id="A0A0P1KQ03"/>
<accession>A0A0P1KQ03</accession>
<keyword evidence="3" id="KW-0472">Membrane</keyword>
<evidence type="ECO:0000313" key="5">
    <source>
        <dbReference type="Proteomes" id="UP000236544"/>
    </source>
</evidence>
<proteinExistence type="inferred from homology"/>
<dbReference type="Proteomes" id="UP000236544">
    <property type="component" value="Unassembled WGS sequence"/>
</dbReference>
<dbReference type="EMBL" id="LN890563">
    <property type="protein sequence ID" value="CUS22134.1"/>
    <property type="molecule type" value="Genomic_DNA"/>
</dbReference>
<dbReference type="Gene3D" id="3.40.50.300">
    <property type="entry name" value="P-loop containing nucleotide triphosphate hydrolases"/>
    <property type="match status" value="1"/>
</dbReference>